<evidence type="ECO:0000313" key="5">
    <source>
        <dbReference type="EMBL" id="RMW47607.1"/>
    </source>
</evidence>
<keyword evidence="2" id="KW-0560">Oxidoreductase</keyword>
<dbReference type="PRINTS" id="PR00081">
    <property type="entry name" value="GDHRDH"/>
</dbReference>
<dbReference type="Proteomes" id="UP000238378">
    <property type="component" value="Unassembled WGS sequence"/>
</dbReference>
<dbReference type="Pfam" id="PF00106">
    <property type="entry name" value="adh_short"/>
    <property type="match status" value="1"/>
</dbReference>
<reference evidence="3" key="3">
    <citation type="submission" date="2023-08" db="EMBL/GenBank/DDBJ databases">
        <authorList>
            <person name="Page C.A."/>
            <person name="Perez-Diaz I.M."/>
        </authorList>
    </citation>
    <scope>NUCLEOTIDE SEQUENCE</scope>
    <source>
        <strain evidence="3">1.8.9</strain>
    </source>
</reference>
<dbReference type="RefSeq" id="WP_105924050.1">
    <property type="nucleotide sequence ID" value="NZ_CP077099.1"/>
</dbReference>
<gene>
    <name evidence="4" type="ORF">C6Y08_10870</name>
    <name evidence="5" type="ORF">D6U18_07995</name>
    <name evidence="3" type="ORF">RI555_04940</name>
</gene>
<dbReference type="SUPFAM" id="SSF51735">
    <property type="entry name" value="NAD(P)-binding Rossmann-fold domains"/>
    <property type="match status" value="1"/>
</dbReference>
<proteinExistence type="inferred from homology"/>
<dbReference type="AlphaFoldDB" id="A0A3M6L0W2"/>
<dbReference type="PANTHER" id="PTHR24320:SF274">
    <property type="entry name" value="CHAIN DEHYDROGENASE, PUTATIVE (AFU_ORTHOLOGUE AFUA_4G00440)-RELATED"/>
    <property type="match status" value="1"/>
</dbReference>
<evidence type="ECO:0000313" key="7">
    <source>
        <dbReference type="Proteomes" id="UP000276249"/>
    </source>
</evidence>
<evidence type="ECO:0000313" key="4">
    <source>
        <dbReference type="EMBL" id="PRO94403.1"/>
    </source>
</evidence>
<dbReference type="GO" id="GO:0016491">
    <property type="term" value="F:oxidoreductase activity"/>
    <property type="evidence" value="ECO:0007669"/>
    <property type="project" value="UniProtKB-KW"/>
</dbReference>
<evidence type="ECO:0000256" key="1">
    <source>
        <dbReference type="ARBA" id="ARBA00006484"/>
    </source>
</evidence>
<comment type="similarity">
    <text evidence="1">Belongs to the short-chain dehydrogenases/reductases (SDR) family.</text>
</comment>
<sequence length="238" mass="25975">MTKIFITGSSTGLGALVAKDLIANGNQVYLHARNEQRAQDALNVNPQAKGVVTGDLSDLDSVKSIANQLNGIGTFDVIIQNAGVYSEDSTLTARVNVEAPYLLTNLLNKPKRIIFITSGMHIGAPLDIEHLESDLSYSGSKLAVMILTEYFARIWPKVITNAVDPGWVPTRMGGPAANDDLHGGYSSQLWLATSNDFRALKSGDCYYHLRHENYDSRANSTQIQTELVAKLNELTQPK</sequence>
<dbReference type="InterPro" id="IPR036291">
    <property type="entry name" value="NAD(P)-bd_dom_sf"/>
</dbReference>
<reference evidence="5 7" key="2">
    <citation type="submission" date="2018-10" db="EMBL/GenBank/DDBJ databases">
        <title>Genome sequences of five Lactobacillus pentosus strains isolated from brines of traditionally fermented spanish-style green table olives and differences between them.</title>
        <authorList>
            <person name="Jimenez Diaz R."/>
        </authorList>
    </citation>
    <scope>NUCLEOTIDE SEQUENCE [LARGE SCALE GENOMIC DNA]</scope>
    <source>
        <strain evidence="5 7">IG10</strain>
    </source>
</reference>
<dbReference type="Gene3D" id="3.40.50.720">
    <property type="entry name" value="NAD(P)-binding Rossmann-like Domain"/>
    <property type="match status" value="1"/>
</dbReference>
<evidence type="ECO:0000313" key="3">
    <source>
        <dbReference type="EMBL" id="MDT7038357.1"/>
    </source>
</evidence>
<name>A0A3M6L0W2_LACPE</name>
<evidence type="ECO:0000313" key="6">
    <source>
        <dbReference type="Proteomes" id="UP000238378"/>
    </source>
</evidence>
<comment type="caution">
    <text evidence="5">The sequence shown here is derived from an EMBL/GenBank/DDBJ whole genome shotgun (WGS) entry which is preliminary data.</text>
</comment>
<dbReference type="PANTHER" id="PTHR24320">
    <property type="entry name" value="RETINOL DEHYDROGENASE"/>
    <property type="match status" value="1"/>
</dbReference>
<dbReference type="Proteomes" id="UP000276249">
    <property type="component" value="Unassembled WGS sequence"/>
</dbReference>
<dbReference type="EMBL" id="RDCJ01000089">
    <property type="protein sequence ID" value="RMW47607.1"/>
    <property type="molecule type" value="Genomic_DNA"/>
</dbReference>
<accession>A0A3M6L0W2</accession>
<dbReference type="EMBL" id="PVOB01000179">
    <property type="protein sequence ID" value="PRO94403.1"/>
    <property type="molecule type" value="Genomic_DNA"/>
</dbReference>
<organism evidence="5 7">
    <name type="scientific">Lactiplantibacillus pentosus</name>
    <name type="common">Lactobacillus pentosus</name>
    <dbReference type="NCBI Taxonomy" id="1589"/>
    <lineage>
        <taxon>Bacteria</taxon>
        <taxon>Bacillati</taxon>
        <taxon>Bacillota</taxon>
        <taxon>Bacilli</taxon>
        <taxon>Lactobacillales</taxon>
        <taxon>Lactobacillaceae</taxon>
        <taxon>Lactiplantibacillus</taxon>
    </lineage>
</organism>
<keyword evidence="6" id="KW-1185">Reference proteome</keyword>
<reference evidence="4 6" key="1">
    <citation type="submission" date="2018-03" db="EMBL/GenBank/DDBJ databases">
        <title>Draft Genome Sequences of six Lactobacillus pentosus Strains Isolated from Brines of Traditionally Fermented Spanish-Style Green Table Olives.</title>
        <authorList>
            <person name="Calero-Delgado B."/>
            <person name="Martin-Platero A.M."/>
            <person name="Perez-Pulido A.J."/>
            <person name="Benitez-Cabello A."/>
            <person name="Casimiro-Soriguer C.S."/>
            <person name="Martinez-Bueno M."/>
            <person name="Arroyo-Lopez F.N."/>
            <person name="Rodriguez-Gomez F."/>
            <person name="Bautista-Gallego J."/>
            <person name="Garrido-Fernandez A."/>
            <person name="Jimenez-Diaz R."/>
        </authorList>
    </citation>
    <scope>NUCLEOTIDE SEQUENCE [LARGE SCALE GENOMIC DNA]</scope>
    <source>
        <strain evidence="4 6">IG2</strain>
    </source>
</reference>
<dbReference type="EMBL" id="JAVLAO010000001">
    <property type="protein sequence ID" value="MDT7038357.1"/>
    <property type="molecule type" value="Genomic_DNA"/>
</dbReference>
<protein>
    <submittedName>
        <fullName evidence="4">Daunorubicin C-13 ketoreductase</fullName>
    </submittedName>
    <submittedName>
        <fullName evidence="5">SDR family NAD(P)-dependent oxidoreductase</fullName>
    </submittedName>
</protein>
<evidence type="ECO:0000256" key="2">
    <source>
        <dbReference type="ARBA" id="ARBA00023002"/>
    </source>
</evidence>
<dbReference type="Proteomes" id="UP001263852">
    <property type="component" value="Unassembled WGS sequence"/>
</dbReference>
<dbReference type="InterPro" id="IPR002347">
    <property type="entry name" value="SDR_fam"/>
</dbReference>